<dbReference type="InterPro" id="IPR036291">
    <property type="entry name" value="NAD(P)-bd_dom_sf"/>
</dbReference>
<dbReference type="Proteomes" id="UP000318437">
    <property type="component" value="Unassembled WGS sequence"/>
</dbReference>
<dbReference type="SUPFAM" id="SSF55347">
    <property type="entry name" value="Glyceraldehyde-3-phosphate dehydrogenase-like, C-terminal domain"/>
    <property type="match status" value="1"/>
</dbReference>
<dbReference type="Gene3D" id="3.30.360.10">
    <property type="entry name" value="Dihydrodipicolinate Reductase, domain 2"/>
    <property type="match status" value="1"/>
</dbReference>
<evidence type="ECO:0000259" key="1">
    <source>
        <dbReference type="Pfam" id="PF01408"/>
    </source>
</evidence>
<dbReference type="GO" id="GO:0000166">
    <property type="term" value="F:nucleotide binding"/>
    <property type="evidence" value="ECO:0007669"/>
    <property type="project" value="InterPro"/>
</dbReference>
<dbReference type="Pfam" id="PF22725">
    <property type="entry name" value="GFO_IDH_MocA_C3"/>
    <property type="match status" value="1"/>
</dbReference>
<comment type="caution">
    <text evidence="3">The sequence shown here is derived from an EMBL/GenBank/DDBJ whole genome shotgun (WGS) entry which is preliminary data.</text>
</comment>
<dbReference type="Pfam" id="PF01408">
    <property type="entry name" value="GFO_IDH_MocA"/>
    <property type="match status" value="1"/>
</dbReference>
<dbReference type="InterPro" id="IPR006311">
    <property type="entry name" value="TAT_signal"/>
</dbReference>
<dbReference type="NCBIfam" id="TIGR01409">
    <property type="entry name" value="TAT_signal_seq"/>
    <property type="match status" value="1"/>
</dbReference>
<dbReference type="AlphaFoldDB" id="A0A5C6C0H9"/>
<dbReference type="PANTHER" id="PTHR43818">
    <property type="entry name" value="BCDNA.GH03377"/>
    <property type="match status" value="1"/>
</dbReference>
<proteinExistence type="predicted"/>
<name>A0A5C6C0H9_9BACT</name>
<dbReference type="InterPro" id="IPR055170">
    <property type="entry name" value="GFO_IDH_MocA-like_dom"/>
</dbReference>
<feature type="domain" description="GFO/IDH/MocA-like oxidoreductase" evidence="2">
    <location>
        <begin position="193"/>
        <end position="327"/>
    </location>
</feature>
<dbReference type="InterPro" id="IPR050463">
    <property type="entry name" value="Gfo/Idh/MocA_oxidrdct_glycsds"/>
</dbReference>
<dbReference type="GO" id="GO:0016798">
    <property type="term" value="F:hydrolase activity, acting on glycosyl bonds"/>
    <property type="evidence" value="ECO:0007669"/>
    <property type="project" value="UniProtKB-KW"/>
</dbReference>
<dbReference type="Gene3D" id="3.40.50.720">
    <property type="entry name" value="NAD(P)-binding Rossmann-like Domain"/>
    <property type="match status" value="1"/>
</dbReference>
<gene>
    <name evidence="3" type="ORF">Pla144_50810</name>
</gene>
<dbReference type="EC" id="3.2.1.-" evidence="3"/>
<feature type="domain" description="Gfo/Idh/MocA-like oxidoreductase N-terminal" evidence="1">
    <location>
        <begin position="44"/>
        <end position="171"/>
    </location>
</feature>
<dbReference type="RefSeq" id="WP_146453272.1">
    <property type="nucleotide sequence ID" value="NZ_SJPS01000020.1"/>
</dbReference>
<dbReference type="InterPro" id="IPR000683">
    <property type="entry name" value="Gfo/Idh/MocA-like_OxRdtase_N"/>
</dbReference>
<dbReference type="InterPro" id="IPR019546">
    <property type="entry name" value="TAT_signal_bac_arc"/>
</dbReference>
<sequence>MVEIIGNQESSRRRFLQTSAITAASLGTLGFPQNVHAAGSDETLKIGLVGCGGRGTAAAIDALSADPNTTLVAIGDTFADRSASCLQTLKDTPEVAERVKVTNESVFSGFEAFQKVIDSGIDVVLLATPPHFRPEHLAYAVKQGKHSFVEKPVAVDVPGALSVQKTCEEARLKNLAVVSGLCWRYDLGVKETMKRIQDGAIGDIVAIESRYNTGTLWHRGHEPEWSDMEYQIRNWLYFNWLSGDHINEQAIHSLDKSAWLTGDTQPVKAMGIGGRQQRTDKKYGNIFDHHVVFYEYPSGVRVFFTCRQQDNTTPFVDEIVMGTKGTARILTNRINGEKKWKYRGPKPSMYRVEHEEMFKSIRDGSPINNGGYMTNSTLLAIMGRMCTYTGQDLKWEDVISNTEKLGPSKYEWGNVSEGTVAIPGNTALA</sequence>
<dbReference type="PROSITE" id="PS51318">
    <property type="entry name" value="TAT"/>
    <property type="match status" value="1"/>
</dbReference>
<keyword evidence="4" id="KW-1185">Reference proteome</keyword>
<dbReference type="SUPFAM" id="SSF51735">
    <property type="entry name" value="NAD(P)-binding Rossmann-fold domains"/>
    <property type="match status" value="1"/>
</dbReference>
<evidence type="ECO:0000313" key="3">
    <source>
        <dbReference type="EMBL" id="TWU17612.1"/>
    </source>
</evidence>
<keyword evidence="3" id="KW-0378">Hydrolase</keyword>
<evidence type="ECO:0000259" key="2">
    <source>
        <dbReference type="Pfam" id="PF22725"/>
    </source>
</evidence>
<reference evidence="3 4" key="1">
    <citation type="submission" date="2019-02" db="EMBL/GenBank/DDBJ databases">
        <title>Deep-cultivation of Planctomycetes and their phenomic and genomic characterization uncovers novel biology.</title>
        <authorList>
            <person name="Wiegand S."/>
            <person name="Jogler M."/>
            <person name="Boedeker C."/>
            <person name="Pinto D."/>
            <person name="Vollmers J."/>
            <person name="Rivas-Marin E."/>
            <person name="Kohn T."/>
            <person name="Peeters S.H."/>
            <person name="Heuer A."/>
            <person name="Rast P."/>
            <person name="Oberbeckmann S."/>
            <person name="Bunk B."/>
            <person name="Jeske O."/>
            <person name="Meyerdierks A."/>
            <person name="Storesund J.E."/>
            <person name="Kallscheuer N."/>
            <person name="Luecker S."/>
            <person name="Lage O.M."/>
            <person name="Pohl T."/>
            <person name="Merkel B.J."/>
            <person name="Hornburger P."/>
            <person name="Mueller R.-W."/>
            <person name="Bruemmer F."/>
            <person name="Labrenz M."/>
            <person name="Spormann A.M."/>
            <person name="Op Den Camp H."/>
            <person name="Overmann J."/>
            <person name="Amann R."/>
            <person name="Jetten M.S.M."/>
            <person name="Mascher T."/>
            <person name="Medema M.H."/>
            <person name="Devos D.P."/>
            <person name="Kaster A.-K."/>
            <person name="Ovreas L."/>
            <person name="Rohde M."/>
            <person name="Galperin M.Y."/>
            <person name="Jogler C."/>
        </authorList>
    </citation>
    <scope>NUCLEOTIDE SEQUENCE [LARGE SCALE GENOMIC DNA]</scope>
    <source>
        <strain evidence="3 4">Pla144</strain>
    </source>
</reference>
<organism evidence="3 4">
    <name type="scientific">Bythopirellula polymerisocia</name>
    <dbReference type="NCBI Taxonomy" id="2528003"/>
    <lineage>
        <taxon>Bacteria</taxon>
        <taxon>Pseudomonadati</taxon>
        <taxon>Planctomycetota</taxon>
        <taxon>Planctomycetia</taxon>
        <taxon>Pirellulales</taxon>
        <taxon>Lacipirellulaceae</taxon>
        <taxon>Bythopirellula</taxon>
    </lineage>
</organism>
<evidence type="ECO:0000313" key="4">
    <source>
        <dbReference type="Proteomes" id="UP000318437"/>
    </source>
</evidence>
<dbReference type="PANTHER" id="PTHR43818:SF5">
    <property type="entry name" value="OXIDOREDUCTASE FAMILY PROTEIN"/>
    <property type="match status" value="1"/>
</dbReference>
<dbReference type="OrthoDB" id="253515at2"/>
<keyword evidence="3" id="KW-0326">Glycosidase</keyword>
<accession>A0A5C6C0H9</accession>
<protein>
    <submittedName>
        <fullName evidence="3">Glycosyl hydrolase</fullName>
        <ecNumber evidence="3">3.2.1.-</ecNumber>
    </submittedName>
</protein>
<dbReference type="EMBL" id="SJPS01000020">
    <property type="protein sequence ID" value="TWU17612.1"/>
    <property type="molecule type" value="Genomic_DNA"/>
</dbReference>